<dbReference type="EMBL" id="MN740642">
    <property type="protein sequence ID" value="QHS79359.1"/>
    <property type="molecule type" value="Genomic_DNA"/>
</dbReference>
<accession>A0A6C0AHW3</accession>
<feature type="transmembrane region" description="Helical" evidence="1">
    <location>
        <begin position="66"/>
        <end position="89"/>
    </location>
</feature>
<protein>
    <submittedName>
        <fullName evidence="2">Uncharacterized protein</fullName>
    </submittedName>
</protein>
<sequence>MINLLELGAAVVVVDFVTVLLSKFFNLGKSLDAWYAKFGLLAILSDCLIIVLGIQLALLIDPKAGVFHLLLMAVCIQIFHDMWFYFFVVQPLPRGQNEIIDLFKDYSAENSYKIVIADTLMVSSTVLLAHYFQKLNEQVVAFVGLLGTYALTYIIYTH</sequence>
<evidence type="ECO:0000256" key="1">
    <source>
        <dbReference type="SAM" id="Phobius"/>
    </source>
</evidence>
<dbReference type="AlphaFoldDB" id="A0A6C0AHW3"/>
<feature type="transmembrane region" description="Helical" evidence="1">
    <location>
        <begin position="138"/>
        <end position="156"/>
    </location>
</feature>
<feature type="transmembrane region" description="Helical" evidence="1">
    <location>
        <begin position="6"/>
        <end position="26"/>
    </location>
</feature>
<name>A0A6C0AHW3_9ZZZZ</name>
<organism evidence="2">
    <name type="scientific">viral metagenome</name>
    <dbReference type="NCBI Taxonomy" id="1070528"/>
    <lineage>
        <taxon>unclassified sequences</taxon>
        <taxon>metagenomes</taxon>
        <taxon>organismal metagenomes</taxon>
    </lineage>
</organism>
<feature type="transmembrane region" description="Helical" evidence="1">
    <location>
        <begin position="110"/>
        <end position="132"/>
    </location>
</feature>
<feature type="transmembrane region" description="Helical" evidence="1">
    <location>
        <begin position="38"/>
        <end position="60"/>
    </location>
</feature>
<reference evidence="2" key="1">
    <citation type="journal article" date="2020" name="Nature">
        <title>Giant virus diversity and host interactions through global metagenomics.</title>
        <authorList>
            <person name="Schulz F."/>
            <person name="Roux S."/>
            <person name="Paez-Espino D."/>
            <person name="Jungbluth S."/>
            <person name="Walsh D.A."/>
            <person name="Denef V.J."/>
            <person name="McMahon K.D."/>
            <person name="Konstantinidis K.T."/>
            <person name="Eloe-Fadrosh E.A."/>
            <person name="Kyrpides N.C."/>
            <person name="Woyke T."/>
        </authorList>
    </citation>
    <scope>NUCLEOTIDE SEQUENCE</scope>
    <source>
        <strain evidence="2">GVMAG-S-1035237-23</strain>
    </source>
</reference>
<keyword evidence="1" id="KW-0812">Transmembrane</keyword>
<keyword evidence="1" id="KW-1133">Transmembrane helix</keyword>
<proteinExistence type="predicted"/>
<keyword evidence="1" id="KW-0472">Membrane</keyword>
<evidence type="ECO:0000313" key="2">
    <source>
        <dbReference type="EMBL" id="QHS79359.1"/>
    </source>
</evidence>